<protein>
    <submittedName>
        <fullName evidence="1">Uncharacterized protein</fullName>
    </submittedName>
</protein>
<gene>
    <name evidence="1" type="ordered locus">RPE_3519</name>
</gene>
<name>Q07KT5_RHOP5</name>
<dbReference type="EMBL" id="CP000463">
    <property type="protein sequence ID" value="ABJ07449.1"/>
    <property type="molecule type" value="Genomic_DNA"/>
</dbReference>
<reference evidence="1" key="1">
    <citation type="submission" date="2006-09" db="EMBL/GenBank/DDBJ databases">
        <title>Complete sequence of Rhodopseudomonas palustris BisA53.</title>
        <authorList>
            <consortium name="US DOE Joint Genome Institute"/>
            <person name="Copeland A."/>
            <person name="Lucas S."/>
            <person name="Lapidus A."/>
            <person name="Barry K."/>
            <person name="Detter J.C."/>
            <person name="Glavina del Rio T."/>
            <person name="Hammon N."/>
            <person name="Israni S."/>
            <person name="Dalin E."/>
            <person name="Tice H."/>
            <person name="Pitluck S."/>
            <person name="Chain P."/>
            <person name="Malfatti S."/>
            <person name="Shin M."/>
            <person name="Vergez L."/>
            <person name="Schmutz J."/>
            <person name="Larimer F."/>
            <person name="Land M."/>
            <person name="Hauser L."/>
            <person name="Pelletier D.A."/>
            <person name="Kyrpides N."/>
            <person name="Kim E."/>
            <person name="Harwood C.S."/>
            <person name="Oda Y."/>
            <person name="Richardson P."/>
        </authorList>
    </citation>
    <scope>NUCLEOTIDE SEQUENCE [LARGE SCALE GENOMIC DNA]</scope>
    <source>
        <strain evidence="1">BisA53</strain>
    </source>
</reference>
<evidence type="ECO:0000313" key="1">
    <source>
        <dbReference type="EMBL" id="ABJ07449.1"/>
    </source>
</evidence>
<proteinExistence type="predicted"/>
<dbReference type="HOGENOM" id="CLU_2181912_0_0_5"/>
<dbReference type="STRING" id="316055.RPE_3519"/>
<organism evidence="1">
    <name type="scientific">Rhodopseudomonas palustris (strain BisA53)</name>
    <dbReference type="NCBI Taxonomy" id="316055"/>
    <lineage>
        <taxon>Bacteria</taxon>
        <taxon>Pseudomonadati</taxon>
        <taxon>Pseudomonadota</taxon>
        <taxon>Alphaproteobacteria</taxon>
        <taxon>Hyphomicrobiales</taxon>
        <taxon>Nitrobacteraceae</taxon>
        <taxon>Rhodopseudomonas</taxon>
    </lineage>
</organism>
<dbReference type="KEGG" id="rpe:RPE_3519"/>
<accession>Q07KT5</accession>
<sequence length="109" mass="11674">MFGRRRSVELTALARRALVLVEVGSADFVFEAAVAAAKLPDQVVNASRRGTGDQDLSARILITFDKAQSRHRVALKNALSLAGSEAGRNSRSPVIERHAAGPFVLHAVL</sequence>
<dbReference type="AlphaFoldDB" id="Q07KT5"/>